<accession>A0A4P9Y3N8</accession>
<evidence type="ECO:0000256" key="1">
    <source>
        <dbReference type="SAM" id="MobiDB-lite"/>
    </source>
</evidence>
<feature type="compositionally biased region" description="Low complexity" evidence="1">
    <location>
        <begin position="616"/>
        <end position="634"/>
    </location>
</feature>
<dbReference type="Gene3D" id="1.10.472.80">
    <property type="entry name" value="Ypt/Rab-GAP domain of gyp1p, domain 3"/>
    <property type="match status" value="1"/>
</dbReference>
<keyword evidence="4" id="KW-1185">Reference proteome</keyword>
<feature type="domain" description="Rab-GAP TBC" evidence="2">
    <location>
        <begin position="2"/>
        <end position="189"/>
    </location>
</feature>
<dbReference type="GO" id="GO:0005096">
    <property type="term" value="F:GTPase activator activity"/>
    <property type="evidence" value="ECO:0007669"/>
    <property type="project" value="TreeGrafter"/>
</dbReference>
<feature type="region of interest" description="Disordered" evidence="1">
    <location>
        <begin position="344"/>
        <end position="420"/>
    </location>
</feature>
<dbReference type="InterPro" id="IPR000195">
    <property type="entry name" value="Rab-GAP-TBC_dom"/>
</dbReference>
<dbReference type="AlphaFoldDB" id="A0A4P9Y3N8"/>
<dbReference type="PROSITE" id="PS50086">
    <property type="entry name" value="TBC_RABGAP"/>
    <property type="match status" value="1"/>
</dbReference>
<feature type="compositionally biased region" description="Low complexity" evidence="1">
    <location>
        <begin position="371"/>
        <end position="391"/>
    </location>
</feature>
<organism evidence="3 4">
    <name type="scientific">Piptocephalis cylindrospora</name>
    <dbReference type="NCBI Taxonomy" id="1907219"/>
    <lineage>
        <taxon>Eukaryota</taxon>
        <taxon>Fungi</taxon>
        <taxon>Fungi incertae sedis</taxon>
        <taxon>Zoopagomycota</taxon>
        <taxon>Zoopagomycotina</taxon>
        <taxon>Zoopagomycetes</taxon>
        <taxon>Zoopagales</taxon>
        <taxon>Piptocephalidaceae</taxon>
        <taxon>Piptocephalis</taxon>
    </lineage>
</organism>
<feature type="region of interest" description="Disordered" evidence="1">
    <location>
        <begin position="457"/>
        <end position="707"/>
    </location>
</feature>
<dbReference type="Pfam" id="PF00566">
    <property type="entry name" value="RabGAP-TBC"/>
    <property type="match status" value="1"/>
</dbReference>
<dbReference type="Gene3D" id="1.10.8.270">
    <property type="entry name" value="putative rabgap domain of human tbc1 domain family member 14 like domains"/>
    <property type="match status" value="1"/>
</dbReference>
<dbReference type="Proteomes" id="UP000267251">
    <property type="component" value="Unassembled WGS sequence"/>
</dbReference>
<sequence length="707" mass="74429">MSAQRALRQGVWDRVRFLAGSGDVHGVGTSSPFSSNPSPLGPPPLRPDLHWEVVERILFLYAKLNPGVGYVQGMNEVLGPIYYVLATDSDPKGRANAEADAFFCFTALMSDARDHFLRSLDGDAGSGIGASLRRLERRVARRDPGLWSSLQRKQVASTYYAFRWLTVLCTQEWPLPDLIRLWDSVISDPPPLHPRIPDPPVPTFPLGADENLGGGDDRSQTPYPSTPTHLDPVEEGTEGEERFAFLLDFCTAMLLCVRDALIEGGFADNVKLLQNYPIDDVGTVLAKAYEIREADEAESLAAVARSERSATRSNLSIRSWISGHHPPPSLLGGGRASLASTTSTYASTNPLTSPTLSMEAPGDPVGGGGSSFFSNSSMTSTGMLPSSPSGWSMGGGVSSPMWGADGGCDQEEDADEDGLGVPVNRARTRASSFMDTVRAKLPAALHATFRRGTIASTASSPIASSPMSRGSEGMRNGYNTPGSRSGSNDGDAMDDNEDSDDDDDDDDDDVALAIGMRRHRDGAGMKGDGDALDSPPLVESLPSPGRRPITTASASSSPTSTSPPPLPLPPPPPRRRIGSVASIRSSDHPSTYTSSPSASSSTRKMRLSGMDNGRGSTVSSSSSTATSTPSTSSSPAPPPLPVTGIRGISHGVAYHSSVRDGRGLEKAGGLMGRSGSSPLAEPSITMVSRGNEVSSSASSSRYGGHPR</sequence>
<dbReference type="SMART" id="SM00164">
    <property type="entry name" value="TBC"/>
    <property type="match status" value="1"/>
</dbReference>
<dbReference type="GO" id="GO:0006886">
    <property type="term" value="P:intracellular protein transport"/>
    <property type="evidence" value="ECO:0007669"/>
    <property type="project" value="TreeGrafter"/>
</dbReference>
<reference evidence="4" key="1">
    <citation type="journal article" date="2018" name="Nat. Microbiol.">
        <title>Leveraging single-cell genomics to expand the fungal tree of life.</title>
        <authorList>
            <person name="Ahrendt S.R."/>
            <person name="Quandt C.A."/>
            <person name="Ciobanu D."/>
            <person name="Clum A."/>
            <person name="Salamov A."/>
            <person name="Andreopoulos B."/>
            <person name="Cheng J.F."/>
            <person name="Woyke T."/>
            <person name="Pelin A."/>
            <person name="Henrissat B."/>
            <person name="Reynolds N.K."/>
            <person name="Benny G.L."/>
            <person name="Smith M.E."/>
            <person name="James T.Y."/>
            <person name="Grigoriev I.V."/>
        </authorList>
    </citation>
    <scope>NUCLEOTIDE SEQUENCE [LARGE SCALE GENOMIC DNA]</scope>
</reference>
<dbReference type="EMBL" id="KZ988221">
    <property type="protein sequence ID" value="RKP12741.1"/>
    <property type="molecule type" value="Genomic_DNA"/>
</dbReference>
<evidence type="ECO:0000259" key="2">
    <source>
        <dbReference type="PROSITE" id="PS50086"/>
    </source>
</evidence>
<feature type="compositionally biased region" description="Pro residues" evidence="1">
    <location>
        <begin position="193"/>
        <end position="203"/>
    </location>
</feature>
<feature type="region of interest" description="Disordered" evidence="1">
    <location>
        <begin position="193"/>
        <end position="235"/>
    </location>
</feature>
<evidence type="ECO:0000313" key="4">
    <source>
        <dbReference type="Proteomes" id="UP000267251"/>
    </source>
</evidence>
<dbReference type="InterPro" id="IPR035969">
    <property type="entry name" value="Rab-GAP_TBC_sf"/>
</dbReference>
<feature type="compositionally biased region" description="Low complexity" evidence="1">
    <location>
        <begin position="457"/>
        <end position="466"/>
    </location>
</feature>
<dbReference type="SUPFAM" id="SSF47923">
    <property type="entry name" value="Ypt/Rab-GAP domain of gyp1p"/>
    <property type="match status" value="2"/>
</dbReference>
<feature type="compositionally biased region" description="Pro residues" evidence="1">
    <location>
        <begin position="561"/>
        <end position="572"/>
    </location>
</feature>
<dbReference type="PANTHER" id="PTHR22957:SF27">
    <property type="entry name" value="TBC1 DOMAIN FAMILY MEMBER 13"/>
    <property type="match status" value="1"/>
</dbReference>
<feature type="compositionally biased region" description="Low complexity" evidence="1">
    <location>
        <begin position="590"/>
        <end position="602"/>
    </location>
</feature>
<protein>
    <submittedName>
        <fullName evidence="3">Rab-GTPase-TBC domain-containing protein</fullName>
    </submittedName>
</protein>
<evidence type="ECO:0000313" key="3">
    <source>
        <dbReference type="EMBL" id="RKP12741.1"/>
    </source>
</evidence>
<name>A0A4P9Y3N8_9FUNG</name>
<dbReference type="PANTHER" id="PTHR22957">
    <property type="entry name" value="TBC1 DOMAIN FAMILY MEMBER GTPASE-ACTIVATING PROTEIN"/>
    <property type="match status" value="1"/>
</dbReference>
<feature type="compositionally biased region" description="Polar residues" evidence="1">
    <location>
        <begin position="477"/>
        <end position="488"/>
    </location>
</feature>
<feature type="compositionally biased region" description="Low complexity" evidence="1">
    <location>
        <begin position="546"/>
        <end position="560"/>
    </location>
</feature>
<gene>
    <name evidence="3" type="ORF">BJ684DRAFT_20738</name>
</gene>
<proteinExistence type="predicted"/>
<feature type="compositionally biased region" description="Acidic residues" evidence="1">
    <location>
        <begin position="408"/>
        <end position="418"/>
    </location>
</feature>
<feature type="compositionally biased region" description="Acidic residues" evidence="1">
    <location>
        <begin position="491"/>
        <end position="510"/>
    </location>
</feature>
<dbReference type="OrthoDB" id="27140at2759"/>